<keyword evidence="2" id="KW-1185">Reference proteome</keyword>
<dbReference type="InterPro" id="IPR058240">
    <property type="entry name" value="rSAM_sf"/>
</dbReference>
<dbReference type="OrthoDB" id="9792276at2"/>
<dbReference type="EMBL" id="SLZR01000004">
    <property type="protein sequence ID" value="TCS41942.1"/>
    <property type="molecule type" value="Genomic_DNA"/>
</dbReference>
<dbReference type="SUPFAM" id="SSF102114">
    <property type="entry name" value="Radical SAM enzymes"/>
    <property type="match status" value="1"/>
</dbReference>
<protein>
    <submittedName>
        <fullName evidence="1">MoaA/NifB/PqqE/SkfB family radical SAM enzyme</fullName>
    </submittedName>
</protein>
<dbReference type="CDD" id="cd01335">
    <property type="entry name" value="Radical_SAM"/>
    <property type="match status" value="1"/>
</dbReference>
<dbReference type="Gene3D" id="3.20.20.70">
    <property type="entry name" value="Aldolase class I"/>
    <property type="match status" value="1"/>
</dbReference>
<comment type="caution">
    <text evidence="1">The sequence shown here is derived from an EMBL/GenBank/DDBJ whole genome shotgun (WGS) entry which is preliminary data.</text>
</comment>
<gene>
    <name evidence="1" type="ORF">BCF53_10446</name>
</gene>
<sequence>MSFTKYLENPEIYARYNKVKPYFKLRSSAYDLTTRCQLKCEGCYFFSGESSHVEDSTDVKKWRHFFITEQERGINYFNLAGAEPALVPDLLFAAWNVLPFGTIFTNGLKLIDREINYRIHISVWGDEKGDKEYRGVNCLPKQLKNYQDDNRAVFVYTINKNNIDQLPSVAHRIVSSGHRMTFNFFSNPVGEHSPLQLDECSRKRAYDTVVSLIEQYGSSILFSRYSAEVHTASESLYKQFDCPCPRVADNGKKGLGIGQRYRSYRADHTHHSSSDCCAPNTECFDCRLYAAGSLIVPSRMDLHVSSEDLFRGWLDYLDVCLCLYLNDYERDIELYR</sequence>
<evidence type="ECO:0000313" key="2">
    <source>
        <dbReference type="Proteomes" id="UP000295793"/>
    </source>
</evidence>
<dbReference type="AlphaFoldDB" id="A0A4R3I990"/>
<proteinExistence type="predicted"/>
<dbReference type="Proteomes" id="UP000295793">
    <property type="component" value="Unassembled WGS sequence"/>
</dbReference>
<name>A0A4R3I990_9GAMM</name>
<accession>A0A4R3I990</accession>
<organism evidence="1 2">
    <name type="scientific">Reinekea marinisedimentorum</name>
    <dbReference type="NCBI Taxonomy" id="230495"/>
    <lineage>
        <taxon>Bacteria</taxon>
        <taxon>Pseudomonadati</taxon>
        <taxon>Pseudomonadota</taxon>
        <taxon>Gammaproteobacteria</taxon>
        <taxon>Oceanospirillales</taxon>
        <taxon>Saccharospirillaceae</taxon>
        <taxon>Reinekea</taxon>
    </lineage>
</organism>
<dbReference type="RefSeq" id="WP_132700684.1">
    <property type="nucleotide sequence ID" value="NZ_SLZR01000004.1"/>
</dbReference>
<reference evidence="1 2" key="1">
    <citation type="submission" date="2019-03" db="EMBL/GenBank/DDBJ databases">
        <title>Genomic Encyclopedia of Archaeal and Bacterial Type Strains, Phase II (KMG-II): from individual species to whole genera.</title>
        <authorList>
            <person name="Goeker M."/>
        </authorList>
    </citation>
    <scope>NUCLEOTIDE SEQUENCE [LARGE SCALE GENOMIC DNA]</scope>
    <source>
        <strain evidence="1 2">DSM 15388</strain>
    </source>
</reference>
<evidence type="ECO:0000313" key="1">
    <source>
        <dbReference type="EMBL" id="TCS41942.1"/>
    </source>
</evidence>
<dbReference type="InterPro" id="IPR013785">
    <property type="entry name" value="Aldolase_TIM"/>
</dbReference>